<accession>A0A8H7F4G3</accession>
<sequence length="183" mass="20284">MLIIVTKWAVITLKIRLCYRYISATKQSSPSPCAHGRFPVLTHPIQGQQPGIRAKGLLNTHGMQALPRIYALSQGIGSIQIQSGKQSIQRNFQNFHPAFSIPMGLTNWLKKPAIRPKNWNTVIPFARSSNSFHAAKRKLTVGKCVIGDVICRTVEEDETIIFLGLVVCNAISCTSDRPSSKDE</sequence>
<gene>
    <name evidence="1" type="ORF">Agabi119p4_4998</name>
</gene>
<protein>
    <submittedName>
        <fullName evidence="1">Uncharacterized protein</fullName>
    </submittedName>
</protein>
<comment type="caution">
    <text evidence="1">The sequence shown here is derived from an EMBL/GenBank/DDBJ whole genome shotgun (WGS) entry which is preliminary data.</text>
</comment>
<name>A0A8H7F4G3_AGABI</name>
<dbReference type="AlphaFoldDB" id="A0A8H7F4G3"/>
<organism evidence="1 2">
    <name type="scientific">Agaricus bisporus var. burnettii</name>
    <dbReference type="NCBI Taxonomy" id="192524"/>
    <lineage>
        <taxon>Eukaryota</taxon>
        <taxon>Fungi</taxon>
        <taxon>Dikarya</taxon>
        <taxon>Basidiomycota</taxon>
        <taxon>Agaricomycotina</taxon>
        <taxon>Agaricomycetes</taxon>
        <taxon>Agaricomycetidae</taxon>
        <taxon>Agaricales</taxon>
        <taxon>Agaricineae</taxon>
        <taxon>Agaricaceae</taxon>
        <taxon>Agaricus</taxon>
    </lineage>
</organism>
<evidence type="ECO:0000313" key="1">
    <source>
        <dbReference type="EMBL" id="KAF7776605.1"/>
    </source>
</evidence>
<proteinExistence type="predicted"/>
<evidence type="ECO:0000313" key="2">
    <source>
        <dbReference type="Proteomes" id="UP000629468"/>
    </source>
</evidence>
<dbReference type="Proteomes" id="UP000629468">
    <property type="component" value="Unassembled WGS sequence"/>
</dbReference>
<reference evidence="1 2" key="1">
    <citation type="journal article" name="Sci. Rep.">
        <title>Telomere-to-telomere assembled and centromere annotated genomes of the two main subspecies of the button mushroom Agaricus bisporus reveal especially polymorphic chromosome ends.</title>
        <authorList>
            <person name="Sonnenberg A.S.M."/>
            <person name="Sedaghat-Telgerd N."/>
            <person name="Lavrijssen B."/>
            <person name="Ohm R.A."/>
            <person name="Hendrickx P.M."/>
            <person name="Scholtmeijer K."/>
            <person name="Baars J.J.P."/>
            <person name="van Peer A."/>
        </authorList>
    </citation>
    <scope>NUCLEOTIDE SEQUENCE [LARGE SCALE GENOMIC DNA]</scope>
    <source>
        <strain evidence="1 2">H119_p4</strain>
    </source>
</reference>
<dbReference type="EMBL" id="JABXXO010000006">
    <property type="protein sequence ID" value="KAF7776605.1"/>
    <property type="molecule type" value="Genomic_DNA"/>
</dbReference>